<sequence length="737" mass="83738">MPTNIVNEFKNPENKSLKDLFFPVVLDDGVKKNICALDKYWAPRSIFSNYTSLVVAGGHYKTGAALQEWQHEADNFKSDLEFLLSLKHHEFWSYMVFQKSALGCIVSFLQKATPFYINICSQPPTDNVQADYETLLNLVLRIICRLLTPKESADCWLKKDDMRELIYKNYLISVPMLFDLLVAVGNASPENAAILQRIFDTLLSIEPNYKKDLIAALNFFRAAFRSIQTQTENEGFEGAGGGLPDDTCETPFDDVALYTLDCAFTLSVLLDVCPAVRSLCGEIKLGQSIANFYDNTLSFLYKNIYLINETAKSLMWLNQARLQFLQAFRSISYSYVEEVLAKPKASIMATEEFIGLLTECLSEQTFVIDYERHFSVALDMEILKQACEDLDTFKANFVVQGYQKEAETAAKETINNIQNLIANQELLNSNDAINQAKSKVEEKVDDPINKPKPSSERDLELEVTMVLDCLPHLGTGFVRKLISRYDSSEEAIAAVLENNLPPDLAQADHSEVYIPADPQDKLYEQTGIKHFNIYDGDKYDIMTQDNPQCIIKQGKGFPNAPQNATQLLDDKRDLAAIKHRYQEYSLVTERDSDDDEYNDEYDDSYEALLESETRVVKSKDLKNVLANVADVSEDETESEEEESSQQTDNNQRNKNDNFCENPEDIRARYEARRQAKWAKKGNFVPQQQPKDVVGRAKGQGQEKDVLRNRQKKEANKSSRANHNRKAGAAFKQSKGMF</sequence>
<dbReference type="OrthoDB" id="5577209at2759"/>
<keyword evidence="1" id="KW-0175">Coiled coil</keyword>
<feature type="compositionally biased region" description="Basic and acidic residues" evidence="2">
    <location>
        <begin position="700"/>
        <end position="716"/>
    </location>
</feature>
<comment type="caution">
    <text evidence="3">The sequence shown here is derived from an EMBL/GenBank/DDBJ whole genome shotgun (WGS) entry which is preliminary data.</text>
</comment>
<feature type="compositionally biased region" description="Acidic residues" evidence="2">
    <location>
        <begin position="631"/>
        <end position="643"/>
    </location>
</feature>
<dbReference type="InterPro" id="IPR052586">
    <property type="entry name" value="ASCC2"/>
</dbReference>
<dbReference type="Proteomes" id="UP000037069">
    <property type="component" value="Unassembled WGS sequence"/>
</dbReference>
<feature type="compositionally biased region" description="Basic and acidic residues" evidence="2">
    <location>
        <begin position="651"/>
        <end position="661"/>
    </location>
</feature>
<proteinExistence type="predicted"/>
<dbReference type="PANTHER" id="PTHR21494">
    <property type="entry name" value="ACTIVATING SIGNAL COINTEGRATOR 1 COMPLEX SUBUNIT 2 ASC-1 COMPLEX SUBUNIT P100"/>
    <property type="match status" value="1"/>
</dbReference>
<protein>
    <recommendedName>
        <fullName evidence="5">CUE domain-containing protein</fullName>
    </recommendedName>
</protein>
<dbReference type="InterPro" id="IPR009060">
    <property type="entry name" value="UBA-like_sf"/>
</dbReference>
<dbReference type="SUPFAM" id="SSF46934">
    <property type="entry name" value="UBA-like"/>
    <property type="match status" value="1"/>
</dbReference>
<evidence type="ECO:0000256" key="2">
    <source>
        <dbReference type="SAM" id="MobiDB-lite"/>
    </source>
</evidence>
<dbReference type="GO" id="GO:0006355">
    <property type="term" value="P:regulation of DNA-templated transcription"/>
    <property type="evidence" value="ECO:0007669"/>
    <property type="project" value="TreeGrafter"/>
</dbReference>
<dbReference type="Gene3D" id="1.10.8.10">
    <property type="entry name" value="DNA helicase RuvA subunit, C-terminal domain"/>
    <property type="match status" value="1"/>
</dbReference>
<keyword evidence="4" id="KW-1185">Reference proteome</keyword>
<evidence type="ECO:0008006" key="5">
    <source>
        <dbReference type="Google" id="ProtNLM"/>
    </source>
</evidence>
<feature type="coiled-coil region" evidence="1">
    <location>
        <begin position="403"/>
        <end position="443"/>
    </location>
</feature>
<feature type="region of interest" description="Disordered" evidence="2">
    <location>
        <begin position="630"/>
        <end position="661"/>
    </location>
</feature>
<accession>A0A0L0BWW3</accession>
<evidence type="ECO:0000313" key="4">
    <source>
        <dbReference type="Proteomes" id="UP000037069"/>
    </source>
</evidence>
<dbReference type="EMBL" id="JRES01001304">
    <property type="protein sequence ID" value="KNC23734.1"/>
    <property type="molecule type" value="Genomic_DNA"/>
</dbReference>
<evidence type="ECO:0000313" key="3">
    <source>
        <dbReference type="EMBL" id="KNC23734.1"/>
    </source>
</evidence>
<reference evidence="3 4" key="1">
    <citation type="journal article" date="2015" name="Nat. Commun.">
        <title>Lucilia cuprina genome unlocks parasitic fly biology to underpin future interventions.</title>
        <authorList>
            <person name="Anstead C.A."/>
            <person name="Korhonen P.K."/>
            <person name="Young N.D."/>
            <person name="Hall R.S."/>
            <person name="Jex A.R."/>
            <person name="Murali S.C."/>
            <person name="Hughes D.S."/>
            <person name="Lee S.F."/>
            <person name="Perry T."/>
            <person name="Stroehlein A.J."/>
            <person name="Ansell B.R."/>
            <person name="Breugelmans B."/>
            <person name="Hofmann A."/>
            <person name="Qu J."/>
            <person name="Dugan S."/>
            <person name="Lee S.L."/>
            <person name="Chao H."/>
            <person name="Dinh H."/>
            <person name="Han Y."/>
            <person name="Doddapaneni H.V."/>
            <person name="Worley K.C."/>
            <person name="Muzny D.M."/>
            <person name="Ioannidis P."/>
            <person name="Waterhouse R.M."/>
            <person name="Zdobnov E.M."/>
            <person name="James P.J."/>
            <person name="Bagnall N.H."/>
            <person name="Kotze A.C."/>
            <person name="Gibbs R.A."/>
            <person name="Richards S."/>
            <person name="Batterham P."/>
            <person name="Gasser R.B."/>
        </authorList>
    </citation>
    <scope>NUCLEOTIDE SEQUENCE [LARGE SCALE GENOMIC DNA]</scope>
    <source>
        <strain evidence="3 4">LS</strain>
        <tissue evidence="3">Full body</tissue>
    </source>
</reference>
<name>A0A0L0BWW3_LUCCU</name>
<dbReference type="STRING" id="7375.A0A0L0BWW3"/>
<dbReference type="PANTHER" id="PTHR21494:SF0">
    <property type="entry name" value="ACTIVATING SIGNAL COINTEGRATOR 1 COMPLEX SUBUNIT 2"/>
    <property type="match status" value="1"/>
</dbReference>
<gene>
    <name evidence="3" type="ORF">FF38_01210</name>
</gene>
<dbReference type="OMA" id="LSQHEFW"/>
<dbReference type="GO" id="GO:0043130">
    <property type="term" value="F:ubiquitin binding"/>
    <property type="evidence" value="ECO:0007669"/>
    <property type="project" value="TreeGrafter"/>
</dbReference>
<evidence type="ECO:0000256" key="1">
    <source>
        <dbReference type="SAM" id="Coils"/>
    </source>
</evidence>
<dbReference type="AlphaFoldDB" id="A0A0L0BWW3"/>
<organism evidence="3 4">
    <name type="scientific">Lucilia cuprina</name>
    <name type="common">Green bottle fly</name>
    <name type="synonym">Australian sheep blowfly</name>
    <dbReference type="NCBI Taxonomy" id="7375"/>
    <lineage>
        <taxon>Eukaryota</taxon>
        <taxon>Metazoa</taxon>
        <taxon>Ecdysozoa</taxon>
        <taxon>Arthropoda</taxon>
        <taxon>Hexapoda</taxon>
        <taxon>Insecta</taxon>
        <taxon>Pterygota</taxon>
        <taxon>Neoptera</taxon>
        <taxon>Endopterygota</taxon>
        <taxon>Diptera</taxon>
        <taxon>Brachycera</taxon>
        <taxon>Muscomorpha</taxon>
        <taxon>Oestroidea</taxon>
        <taxon>Calliphoridae</taxon>
        <taxon>Luciliinae</taxon>
        <taxon>Lucilia</taxon>
    </lineage>
</organism>
<feature type="region of interest" description="Disordered" evidence="2">
    <location>
        <begin position="673"/>
        <end position="737"/>
    </location>
</feature>